<dbReference type="GO" id="GO:0003700">
    <property type="term" value="F:DNA-binding transcription factor activity"/>
    <property type="evidence" value="ECO:0007669"/>
    <property type="project" value="InterPro"/>
</dbReference>
<dbReference type="PROSITE" id="PS50110">
    <property type="entry name" value="RESPONSE_REGULATORY"/>
    <property type="match status" value="1"/>
</dbReference>
<dbReference type="GO" id="GO:0000976">
    <property type="term" value="F:transcription cis-regulatory region binding"/>
    <property type="evidence" value="ECO:0007669"/>
    <property type="project" value="TreeGrafter"/>
</dbReference>
<comment type="caution">
    <text evidence="6">The sequence shown here is derived from an EMBL/GenBank/DDBJ whole genome shotgun (WGS) entry which is preliminary data.</text>
</comment>
<evidence type="ECO:0000259" key="5">
    <source>
        <dbReference type="PROSITE" id="PS50110"/>
    </source>
</evidence>
<dbReference type="InterPro" id="IPR011006">
    <property type="entry name" value="CheY-like_superfamily"/>
</dbReference>
<dbReference type="PANTHER" id="PTHR31312:SF4">
    <property type="entry name" value="TWO-COMPONENT RESPONSE REGULATOR-LIKE APRR2"/>
    <property type="match status" value="1"/>
</dbReference>
<keyword evidence="2" id="KW-0902">Two-component regulatory system</keyword>
<dbReference type="SMART" id="SM00448">
    <property type="entry name" value="REC"/>
    <property type="match status" value="1"/>
</dbReference>
<keyword evidence="3" id="KW-0238">DNA-binding</keyword>
<evidence type="ECO:0000313" key="6">
    <source>
        <dbReference type="EMBL" id="KAK4800354.1"/>
    </source>
</evidence>
<comment type="caution">
    <text evidence="4">Lacks conserved residue(s) required for the propagation of feature annotation.</text>
</comment>
<dbReference type="GO" id="GO:0005634">
    <property type="term" value="C:nucleus"/>
    <property type="evidence" value="ECO:0007669"/>
    <property type="project" value="UniProtKB-SubCell"/>
</dbReference>
<gene>
    <name evidence="6" type="ORF">SAY86_020841</name>
</gene>
<sequence length="175" mass="19463">MVCIDNNFQGLKDFPKGLRVLLLDHDPGSAAELKARLEAMDYVVTIFCDENEALSAITNKLETFHVAIVGVKATSGNSDGSFKFLETARDLPTIMISDVDCLSTTMRCIALGAVEFLHKPIREDKLKNIWQHVVHKVCFHLHLFDVARMSGLCENSYSLFYFICAKHGPALSATL</sequence>
<evidence type="ECO:0000256" key="3">
    <source>
        <dbReference type="ARBA" id="ARBA00023125"/>
    </source>
</evidence>
<name>A0AAN7M8R3_TRANT</name>
<evidence type="ECO:0000256" key="1">
    <source>
        <dbReference type="ARBA" id="ARBA00004123"/>
    </source>
</evidence>
<reference evidence="6 7" key="1">
    <citation type="journal article" date="2023" name="Hortic Res">
        <title>Pangenome of water caltrop reveals structural variations and asymmetric subgenome divergence after allopolyploidization.</title>
        <authorList>
            <person name="Zhang X."/>
            <person name="Chen Y."/>
            <person name="Wang L."/>
            <person name="Yuan Y."/>
            <person name="Fang M."/>
            <person name="Shi L."/>
            <person name="Lu R."/>
            <person name="Comes H.P."/>
            <person name="Ma Y."/>
            <person name="Chen Y."/>
            <person name="Huang G."/>
            <person name="Zhou Y."/>
            <person name="Zheng Z."/>
            <person name="Qiu Y."/>
        </authorList>
    </citation>
    <scope>NUCLEOTIDE SEQUENCE [LARGE SCALE GENOMIC DNA]</scope>
    <source>
        <strain evidence="6">F231</strain>
    </source>
</reference>
<dbReference type="Gene3D" id="3.40.50.2300">
    <property type="match status" value="1"/>
</dbReference>
<dbReference type="GO" id="GO:0000160">
    <property type="term" value="P:phosphorelay signal transduction system"/>
    <property type="evidence" value="ECO:0007669"/>
    <property type="project" value="UniProtKB-KW"/>
</dbReference>
<evidence type="ECO:0000256" key="2">
    <source>
        <dbReference type="ARBA" id="ARBA00023012"/>
    </source>
</evidence>
<accession>A0AAN7M8R3</accession>
<feature type="domain" description="Response regulatory" evidence="5">
    <location>
        <begin position="19"/>
        <end position="134"/>
    </location>
</feature>
<organism evidence="6 7">
    <name type="scientific">Trapa natans</name>
    <name type="common">Water chestnut</name>
    <dbReference type="NCBI Taxonomy" id="22666"/>
    <lineage>
        <taxon>Eukaryota</taxon>
        <taxon>Viridiplantae</taxon>
        <taxon>Streptophyta</taxon>
        <taxon>Embryophyta</taxon>
        <taxon>Tracheophyta</taxon>
        <taxon>Spermatophyta</taxon>
        <taxon>Magnoliopsida</taxon>
        <taxon>eudicotyledons</taxon>
        <taxon>Gunneridae</taxon>
        <taxon>Pentapetalae</taxon>
        <taxon>rosids</taxon>
        <taxon>malvids</taxon>
        <taxon>Myrtales</taxon>
        <taxon>Lythraceae</taxon>
        <taxon>Trapa</taxon>
    </lineage>
</organism>
<keyword evidence="7" id="KW-1185">Reference proteome</keyword>
<dbReference type="Proteomes" id="UP001346149">
    <property type="component" value="Unassembled WGS sequence"/>
</dbReference>
<evidence type="ECO:0000313" key="7">
    <source>
        <dbReference type="Proteomes" id="UP001346149"/>
    </source>
</evidence>
<dbReference type="AlphaFoldDB" id="A0AAN7M8R3"/>
<dbReference type="EMBL" id="JAXQNO010000003">
    <property type="protein sequence ID" value="KAK4800354.1"/>
    <property type="molecule type" value="Genomic_DNA"/>
</dbReference>
<dbReference type="SUPFAM" id="SSF52172">
    <property type="entry name" value="CheY-like"/>
    <property type="match status" value="1"/>
</dbReference>
<dbReference type="FunFam" id="3.40.50.2300:FF:000206">
    <property type="entry name" value="Two-component response regulator-like APRR2"/>
    <property type="match status" value="1"/>
</dbReference>
<dbReference type="GO" id="GO:0045893">
    <property type="term" value="P:positive regulation of DNA-templated transcription"/>
    <property type="evidence" value="ECO:0007669"/>
    <property type="project" value="InterPro"/>
</dbReference>
<evidence type="ECO:0000256" key="4">
    <source>
        <dbReference type="PROSITE-ProRule" id="PRU00169"/>
    </source>
</evidence>
<dbReference type="PANTHER" id="PTHR31312">
    <property type="entry name" value="TRANSCRIPTION ACTIVATOR GLK1"/>
    <property type="match status" value="1"/>
</dbReference>
<dbReference type="InterPro" id="IPR044825">
    <property type="entry name" value="GLK1/2-like"/>
</dbReference>
<comment type="subcellular location">
    <subcellularLocation>
        <location evidence="1">Nucleus</location>
    </subcellularLocation>
</comment>
<protein>
    <recommendedName>
        <fullName evidence="5">Response regulatory domain-containing protein</fullName>
    </recommendedName>
</protein>
<proteinExistence type="predicted"/>
<dbReference type="InterPro" id="IPR001789">
    <property type="entry name" value="Sig_transdc_resp-reg_receiver"/>
</dbReference>
<dbReference type="Pfam" id="PF00072">
    <property type="entry name" value="Response_reg"/>
    <property type="match status" value="1"/>
</dbReference>